<accession>A0AC34FBJ8</accession>
<sequence>MNKTIENLQSDFLHKSNEIKRFVSMFEKLIKQNELLEKTDLPNISFDIDFIHQFNSDSHIMPDTLDVIEEQLYSRNKMLIDYRKWYNDAVKNQNRIRLSNYFKSTNNGSNNYVSNNYSTTNYGTYYDYSAYNSTTNGYGVMTYGPINNYGTYNYGTNNNSSTFYYDVEAYKNDFEKRAEETRKAQDNLSTKEKEIEDILKDTKLEHEKITIIYDKMVPLLAELEAQLQNQCILFEKISNQTSSD</sequence>
<organism evidence="1 2">
    <name type="scientific">Panagrolaimus sp. ES5</name>
    <dbReference type="NCBI Taxonomy" id="591445"/>
    <lineage>
        <taxon>Eukaryota</taxon>
        <taxon>Metazoa</taxon>
        <taxon>Ecdysozoa</taxon>
        <taxon>Nematoda</taxon>
        <taxon>Chromadorea</taxon>
        <taxon>Rhabditida</taxon>
        <taxon>Tylenchina</taxon>
        <taxon>Panagrolaimomorpha</taxon>
        <taxon>Panagrolaimoidea</taxon>
        <taxon>Panagrolaimidae</taxon>
        <taxon>Panagrolaimus</taxon>
    </lineage>
</organism>
<evidence type="ECO:0000313" key="1">
    <source>
        <dbReference type="Proteomes" id="UP000887579"/>
    </source>
</evidence>
<dbReference type="WBParaSite" id="ES5_v2.g14057.t1">
    <property type="protein sequence ID" value="ES5_v2.g14057.t1"/>
    <property type="gene ID" value="ES5_v2.g14057"/>
</dbReference>
<evidence type="ECO:0000313" key="2">
    <source>
        <dbReference type="WBParaSite" id="ES5_v2.g14057.t1"/>
    </source>
</evidence>
<protein>
    <submittedName>
        <fullName evidence="2">Uncharacterized protein</fullName>
    </submittedName>
</protein>
<dbReference type="Proteomes" id="UP000887579">
    <property type="component" value="Unplaced"/>
</dbReference>
<name>A0AC34FBJ8_9BILA</name>
<reference evidence="2" key="1">
    <citation type="submission" date="2022-11" db="UniProtKB">
        <authorList>
            <consortium name="WormBaseParasite"/>
        </authorList>
    </citation>
    <scope>IDENTIFICATION</scope>
</reference>
<proteinExistence type="predicted"/>